<reference evidence="9 10" key="1">
    <citation type="journal article" date="2015" name="Genome Biol. Evol.">
        <title>The genome of winter moth (Operophtera brumata) provides a genomic perspective on sexual dimorphism and phenology.</title>
        <authorList>
            <person name="Derks M.F."/>
            <person name="Smit S."/>
            <person name="Salis L."/>
            <person name="Schijlen E."/>
            <person name="Bossers A."/>
            <person name="Mateman C."/>
            <person name="Pijl A.S."/>
            <person name="de Ridder D."/>
            <person name="Groenen M.A."/>
            <person name="Visser M.E."/>
            <person name="Megens H.J."/>
        </authorList>
    </citation>
    <scope>NUCLEOTIDE SEQUENCE [LARGE SCALE GENOMIC DNA]</scope>
    <source>
        <strain evidence="9">WM2013NL</strain>
        <tissue evidence="9">Head and thorax</tissue>
    </source>
</reference>
<evidence type="ECO:0000256" key="4">
    <source>
        <dbReference type="ARBA" id="ARBA00022574"/>
    </source>
</evidence>
<keyword evidence="10" id="KW-1185">Reference proteome</keyword>
<evidence type="ECO:0000256" key="5">
    <source>
        <dbReference type="ARBA" id="ARBA00022737"/>
    </source>
</evidence>
<dbReference type="SUPFAM" id="SSF56112">
    <property type="entry name" value="Protein kinase-like (PK-like)"/>
    <property type="match status" value="2"/>
</dbReference>
<name>A0A0L7L3M8_OPEBR</name>
<accession>A0A0L7L3M8</accession>
<protein>
    <submittedName>
        <fullName evidence="9">Putative WD repeat domain 75</fullName>
    </submittedName>
</protein>
<gene>
    <name evidence="9" type="ORF">OBRU01_11298</name>
</gene>
<organism evidence="9 10">
    <name type="scientific">Operophtera brumata</name>
    <name type="common">Winter moth</name>
    <name type="synonym">Phalaena brumata</name>
    <dbReference type="NCBI Taxonomy" id="104452"/>
    <lineage>
        <taxon>Eukaryota</taxon>
        <taxon>Metazoa</taxon>
        <taxon>Ecdysozoa</taxon>
        <taxon>Arthropoda</taxon>
        <taxon>Hexapoda</taxon>
        <taxon>Insecta</taxon>
        <taxon>Pterygota</taxon>
        <taxon>Neoptera</taxon>
        <taxon>Endopterygota</taxon>
        <taxon>Lepidoptera</taxon>
        <taxon>Glossata</taxon>
        <taxon>Ditrysia</taxon>
        <taxon>Geometroidea</taxon>
        <taxon>Geometridae</taxon>
        <taxon>Larentiinae</taxon>
        <taxon>Operophtera</taxon>
    </lineage>
</organism>
<dbReference type="Gene3D" id="2.130.10.10">
    <property type="entry name" value="YVTN repeat-like/Quinoprotein amine dehydrogenase"/>
    <property type="match status" value="1"/>
</dbReference>
<dbReference type="InterPro" id="IPR015943">
    <property type="entry name" value="WD40/YVTN_repeat-like_dom_sf"/>
</dbReference>
<dbReference type="Pfam" id="PF02958">
    <property type="entry name" value="EcKL"/>
    <property type="match status" value="2"/>
</dbReference>
<dbReference type="SUPFAM" id="SSF50978">
    <property type="entry name" value="WD40 repeat-like"/>
    <property type="match status" value="1"/>
</dbReference>
<evidence type="ECO:0000256" key="1">
    <source>
        <dbReference type="ARBA" id="ARBA00004604"/>
    </source>
</evidence>
<evidence type="ECO:0000313" key="10">
    <source>
        <dbReference type="Proteomes" id="UP000037510"/>
    </source>
</evidence>
<comment type="caution">
    <text evidence="9">The sequence shown here is derived from an EMBL/GenBank/DDBJ whole genome shotgun (WGS) entry which is preliminary data.</text>
</comment>
<comment type="subcellular location">
    <subcellularLocation>
        <location evidence="1">Nucleus</location>
        <location evidence="1">Nucleolus</location>
    </subcellularLocation>
</comment>
<dbReference type="Proteomes" id="UP000037510">
    <property type="component" value="Unassembled WGS sequence"/>
</dbReference>
<keyword evidence="5" id="KW-0677">Repeat</keyword>
<evidence type="ECO:0000256" key="6">
    <source>
        <dbReference type="ARBA" id="ARBA00023242"/>
    </source>
</evidence>
<keyword evidence="6" id="KW-0539">Nucleus</keyword>
<evidence type="ECO:0000259" key="8">
    <source>
        <dbReference type="SMART" id="SM00587"/>
    </source>
</evidence>
<keyword evidence="2" id="KW-0690">Ribosome biogenesis</keyword>
<evidence type="ECO:0000313" key="9">
    <source>
        <dbReference type="EMBL" id="KOB70020.1"/>
    </source>
</evidence>
<dbReference type="InterPro" id="IPR011009">
    <property type="entry name" value="Kinase-like_dom_sf"/>
</dbReference>
<evidence type="ECO:0000256" key="2">
    <source>
        <dbReference type="ARBA" id="ARBA00022517"/>
    </source>
</evidence>
<dbReference type="PANTHER" id="PTHR11012:SF48">
    <property type="entry name" value="CHK KINASE-LIKE DOMAIN-CONTAINING PROTEIN-RELATED"/>
    <property type="match status" value="1"/>
</dbReference>
<dbReference type="PANTHER" id="PTHR11012">
    <property type="entry name" value="PROTEIN KINASE-LIKE DOMAIN-CONTAINING"/>
    <property type="match status" value="1"/>
</dbReference>
<feature type="region of interest" description="Disordered" evidence="7">
    <location>
        <begin position="504"/>
        <end position="532"/>
    </location>
</feature>
<evidence type="ECO:0000256" key="3">
    <source>
        <dbReference type="ARBA" id="ARBA00022552"/>
    </source>
</evidence>
<feature type="domain" description="CHK kinase-like" evidence="8">
    <location>
        <begin position="666"/>
        <end position="865"/>
    </location>
</feature>
<feature type="domain" description="CHK kinase-like" evidence="8">
    <location>
        <begin position="999"/>
        <end position="1198"/>
    </location>
</feature>
<keyword evidence="3" id="KW-0698">rRNA processing</keyword>
<dbReference type="EMBL" id="JTDY01003170">
    <property type="protein sequence ID" value="KOB70020.1"/>
    <property type="molecule type" value="Genomic_DNA"/>
</dbReference>
<dbReference type="InterPro" id="IPR015897">
    <property type="entry name" value="CHK_kinase-like"/>
</dbReference>
<dbReference type="Pfam" id="PF23769">
    <property type="entry name" value="Beta-prop_WDR75_2nd"/>
    <property type="match status" value="1"/>
</dbReference>
<dbReference type="InterPro" id="IPR036322">
    <property type="entry name" value="WD40_repeat_dom_sf"/>
</dbReference>
<dbReference type="InterPro" id="IPR057644">
    <property type="entry name" value="Beta-prop_WDR75_2nd"/>
</dbReference>
<evidence type="ECO:0000256" key="7">
    <source>
        <dbReference type="SAM" id="MobiDB-lite"/>
    </source>
</evidence>
<feature type="compositionally biased region" description="Acidic residues" evidence="7">
    <location>
        <begin position="519"/>
        <end position="529"/>
    </location>
</feature>
<dbReference type="SMART" id="SM00587">
    <property type="entry name" value="CHK"/>
    <property type="match status" value="2"/>
</dbReference>
<dbReference type="Gene3D" id="3.90.1200.10">
    <property type="match status" value="2"/>
</dbReference>
<keyword evidence="4" id="KW-0853">WD repeat</keyword>
<sequence>MDLIGMTKRSHVNINNLRIIAVTAHNNGSIAYTDALGRVTVMRGNFFHKQTKIAREILHWHFLPPLAITYSLEAIIIADTQMYAKCTILECGGLSPVMRALGGSLLYCNRLGCLMDITHMNDLPSERYNLIPLDTEVTCAATDTESKWLVTSEYRNDGINYPEEKLKFWQNSETQQSPFLLNTCVNLSHGGCNVVSISLNDKGNFCVTAGADQKFRIWKQEDVSRTTEKRIVWACVTACYYSTGTGLYLSHDILNRVKSHDVRPGKVEKYPYLYRPQENDVIQKLANIHKEHALVDESILKLGMKSDEKIEMGGVAISMDGSLIAAWFGCKLTLWDTHLCTLRTVLANPILRPKGNHVLMAVVTDTNDVVIFTPHSSKPILTLNRLLEPETGVFKQMVFNSSETGEMILYLMRNDSEIYSIEPSETSNGRLEAISWRNKPGSAFSAMLADQHLSAVKTAAPRDPHALRGEDGAAIAQLTSAASYMVPPVSLLCTSFLQQISGQKRVEETDDKPESNTIEVDESSEDEDMPEIHGPRISPRLHELWTPNYEAVKQKKLNKINREPFIDLQSTNEIKSVIKHFGHTEPSKWYYEEFQEKCIGYLGDHLKLIIEVVNSGVKEKLRLFVKCMPRNDEWKSEYLKELKFFMKEYFMLSSLFKQFQDDEDLFIFEDVGHLGYVMPHHRDTMSYDDIKATIQALARLHGSSYILEENKSREIGRPYRIWEDYSEYLQEPVRGQDWRDTGRNAIIDYLKVFSKYKNDPKIMTKAESVIPLLFDQAMDLMKPSKEYRNVVVHRDLWTNNILIKRKSPQSEPHAIIVDYQTVLYSSPMLDLTSLIYFNTTKTDRDEFSSDFINIYYNCLSYVLQSYNINVDDIFSKEIMIKSYNESIVFGITQAALIVPIVTMSSAKREEIFCDPKKCIKANVVSRSEEFIEIAKEDKAYRNRVCDYCKLKVQLTPNKRVLHYFLKLISVSNDAKAKMVKELQLFENELYFYTEIKERIHVSDMNALQYKLRDKFKRFDEAHTFEALKTLTRFHASSIIYEEKRSKELGRSYSLNEDFEEYLKKGGYENKDTWFSQCRNGCLKAIKNFSNYSKTEISVIESLWFDVWSAAVAQTDPSPEYRNVICHRDLWNNNLMFHYQDENKPDDCLLVDFQAVRYHPPSGDVMLLLYCNLDPKYREKNMKKFLNFYIEELHRILVENGIDPNVITKEEFFESAELQRQWGLITCACLIPQFWIDDEVMTNIFTDTVQFDNNLCKDKASFITNMMQSNPDYKEKVMEIFEEIVDRYCL</sequence>
<proteinExistence type="predicted"/>
<dbReference type="InterPro" id="IPR004119">
    <property type="entry name" value="EcKL"/>
</dbReference>